<dbReference type="EMBL" id="HACA01012495">
    <property type="protein sequence ID" value="CDW29856.1"/>
    <property type="molecule type" value="Transcribed_RNA"/>
</dbReference>
<dbReference type="Gene3D" id="1.10.472.10">
    <property type="entry name" value="Cyclin-like"/>
    <property type="match status" value="1"/>
</dbReference>
<name>A0A0K2TWW6_LEPSM</name>
<feature type="domain" description="Cyclin N-terminal" evidence="2">
    <location>
        <begin position="30"/>
        <end position="141"/>
    </location>
</feature>
<accession>A0A0K2TWW6</accession>
<protein>
    <recommendedName>
        <fullName evidence="2">Cyclin N-terminal domain-containing protein</fullName>
    </recommendedName>
</protein>
<proteinExistence type="predicted"/>
<evidence type="ECO:0000256" key="1">
    <source>
        <dbReference type="SAM" id="MobiDB-lite"/>
    </source>
</evidence>
<dbReference type="InterPro" id="IPR006671">
    <property type="entry name" value="Cyclin_N"/>
</dbReference>
<dbReference type="Pfam" id="PF00134">
    <property type="entry name" value="Cyclin_N"/>
    <property type="match status" value="1"/>
</dbReference>
<feature type="compositionally biased region" description="Polar residues" evidence="1">
    <location>
        <begin position="349"/>
        <end position="359"/>
    </location>
</feature>
<dbReference type="PANTHER" id="PTHR10177">
    <property type="entry name" value="CYCLINS"/>
    <property type="match status" value="1"/>
</dbReference>
<sequence length="376" mass="41662">MESLSNLWTRELEDRAEEVRLCLSGHWNRLDQPEISHDDRTSLLQWIHDLCLKERDESLDTRYKIPVMAVDILDKFLNVCRIKKSQLQLTGVVCVSLASKIIPGVRLIPLSNLIGATDDSIKGNEVKAWELLVLSKLNWNLECVIPQDYFENIPSGTINETILTNASLIIALSLLIKGPKKDWYSKAAQAFGSLSLALKEDDQIHEIKSDILNSVGLTQAKVEDTRNQLEKIMWSLLGASSPKRLEPQDAPSSSISPESSSTPKSTLLPPKRSPLKEVRQRVAPRKRLQSEFDDEDDEFGCCNKENNDSAIGLNASGLTEIPSSSGGSASSSAHSSPDSATSVKLPLRPSSSSGELDNFLSTTQISPLRKWWWGES</sequence>
<organism evidence="3">
    <name type="scientific">Lepeophtheirus salmonis</name>
    <name type="common">Salmon louse</name>
    <name type="synonym">Caligus salmonis</name>
    <dbReference type="NCBI Taxonomy" id="72036"/>
    <lineage>
        <taxon>Eukaryota</taxon>
        <taxon>Metazoa</taxon>
        <taxon>Ecdysozoa</taxon>
        <taxon>Arthropoda</taxon>
        <taxon>Crustacea</taxon>
        <taxon>Multicrustacea</taxon>
        <taxon>Hexanauplia</taxon>
        <taxon>Copepoda</taxon>
        <taxon>Siphonostomatoida</taxon>
        <taxon>Caligidae</taxon>
        <taxon>Lepeophtheirus</taxon>
    </lineage>
</organism>
<dbReference type="KEGG" id="lsm:121118724"/>
<dbReference type="RefSeq" id="XP_040569247.1">
    <property type="nucleotide sequence ID" value="XM_040713313.2"/>
</dbReference>
<dbReference type="SUPFAM" id="SSF47954">
    <property type="entry name" value="Cyclin-like"/>
    <property type="match status" value="1"/>
</dbReference>
<dbReference type="OrthoDB" id="306099at2759"/>
<feature type="region of interest" description="Disordered" evidence="1">
    <location>
        <begin position="240"/>
        <end position="359"/>
    </location>
</feature>
<dbReference type="AlphaFoldDB" id="A0A0K2TWW6"/>
<feature type="compositionally biased region" description="Low complexity" evidence="1">
    <location>
        <begin position="251"/>
        <end position="270"/>
    </location>
</feature>
<reference evidence="3" key="1">
    <citation type="submission" date="2014-05" db="EMBL/GenBank/DDBJ databases">
        <authorList>
            <person name="Chronopoulou M."/>
        </authorList>
    </citation>
    <scope>NUCLEOTIDE SEQUENCE</scope>
    <source>
        <tissue evidence="3">Whole organism</tissue>
    </source>
</reference>
<evidence type="ECO:0000313" key="3">
    <source>
        <dbReference type="EMBL" id="CDW29856.1"/>
    </source>
</evidence>
<dbReference type="InterPro" id="IPR036915">
    <property type="entry name" value="Cyclin-like_sf"/>
</dbReference>
<evidence type="ECO:0000259" key="2">
    <source>
        <dbReference type="Pfam" id="PF00134"/>
    </source>
</evidence>
<dbReference type="InterPro" id="IPR039361">
    <property type="entry name" value="Cyclin"/>
</dbReference>
<feature type="compositionally biased region" description="Low complexity" evidence="1">
    <location>
        <begin position="323"/>
        <end position="342"/>
    </location>
</feature>
<dbReference type="GeneID" id="121118724"/>